<dbReference type="PROSITE" id="PS50929">
    <property type="entry name" value="ABC_TM1F"/>
    <property type="match status" value="1"/>
</dbReference>
<name>A0A1H3YCH8_9RHOB</name>
<feature type="transmembrane region" description="Helical" evidence="10">
    <location>
        <begin position="147"/>
        <end position="176"/>
    </location>
</feature>
<dbReference type="SMART" id="SM00382">
    <property type="entry name" value="AAA"/>
    <property type="match status" value="1"/>
</dbReference>
<dbReference type="SUPFAM" id="SSF52540">
    <property type="entry name" value="P-loop containing nucleoside triphosphate hydrolases"/>
    <property type="match status" value="1"/>
</dbReference>
<dbReference type="GO" id="GO:0016887">
    <property type="term" value="F:ATP hydrolysis activity"/>
    <property type="evidence" value="ECO:0007669"/>
    <property type="project" value="InterPro"/>
</dbReference>
<dbReference type="NCBIfam" id="TIGR01842">
    <property type="entry name" value="type_I_sec_PrtD"/>
    <property type="match status" value="1"/>
</dbReference>
<dbReference type="GO" id="GO:0005524">
    <property type="term" value="F:ATP binding"/>
    <property type="evidence" value="ECO:0007669"/>
    <property type="project" value="UniProtKB-KW"/>
</dbReference>
<dbReference type="GO" id="GO:0005886">
    <property type="term" value="C:plasma membrane"/>
    <property type="evidence" value="ECO:0007669"/>
    <property type="project" value="UniProtKB-SubCell"/>
</dbReference>
<evidence type="ECO:0000313" key="14">
    <source>
        <dbReference type="Proteomes" id="UP000198703"/>
    </source>
</evidence>
<evidence type="ECO:0000256" key="10">
    <source>
        <dbReference type="SAM" id="Phobius"/>
    </source>
</evidence>
<dbReference type="Gene3D" id="3.40.50.300">
    <property type="entry name" value="P-loop containing nucleotide triphosphate hydrolases"/>
    <property type="match status" value="1"/>
</dbReference>
<evidence type="ECO:0000256" key="6">
    <source>
        <dbReference type="ARBA" id="ARBA00022840"/>
    </source>
</evidence>
<reference evidence="13 14" key="1">
    <citation type="submission" date="2016-10" db="EMBL/GenBank/DDBJ databases">
        <authorList>
            <person name="de Groot N.N."/>
        </authorList>
    </citation>
    <scope>NUCLEOTIDE SEQUENCE [LARGE SCALE GENOMIC DNA]</scope>
    <source>
        <strain evidence="13 14">DSM 15345</strain>
    </source>
</reference>
<sequence>MREPPRNGLPELRAALGASRSLFFGVGLFSVFVNLLMLTGPLFMLQVYDRVLASRSEATLLTLFLLIVALFALMGVLDFARTRVLSRAGARFQSLLDRRVFDAVLRRAVSPDERGAPSSGLRDLEAIQRALSGPAPFAFFDAPFAPLFLAMIFFFHWSLGLLAIVGGIILFAIALLNERRSRAPLAASAEASARSENFAEVLRREGETVQGLGMREAALARWSGLRESSLAAQIGASDATTGYSVSSKTMRFFLQSAMLALGALLAIEGEITPGVMIAGSILMGRALAPVEQAIGQWAVMQRAFSGWSKLKELLEKTPPEARRTELPAPKGLLEAVGVTAAAPGSRTPALRNVSFRVEPGQALGVIGPSAAGKSTLARLLVGIWRPASGSVRLDGAALDQYDDVTLGRHVGYLPQDVALFDGTVAENIARLSPDVDAQAVVTAAKRAGAHELILRLPQGYDTPIGPSGARLSGGQRQRIALARALYGDPAVVVMDEPNSNLDARGEQALVAAIKDLRERGRVAVVMAHRPSAIAACDVLLMLDQGAPRAFGPKEQVLKETTANYPQLVGGAPASAAPPAAPPPQQTGGASAVGGGYFRPKP</sequence>
<evidence type="ECO:0000259" key="11">
    <source>
        <dbReference type="PROSITE" id="PS50893"/>
    </source>
</evidence>
<evidence type="ECO:0000259" key="12">
    <source>
        <dbReference type="PROSITE" id="PS50929"/>
    </source>
</evidence>
<dbReference type="Proteomes" id="UP000198703">
    <property type="component" value="Unassembled WGS sequence"/>
</dbReference>
<dbReference type="PROSITE" id="PS50893">
    <property type="entry name" value="ABC_TRANSPORTER_2"/>
    <property type="match status" value="1"/>
</dbReference>
<evidence type="ECO:0000256" key="7">
    <source>
        <dbReference type="ARBA" id="ARBA00022989"/>
    </source>
</evidence>
<proteinExistence type="predicted"/>
<accession>A0A1H3YCH8</accession>
<dbReference type="STRING" id="89524.SAMN05444370_10338"/>
<dbReference type="RefSeq" id="WP_245730938.1">
    <property type="nucleotide sequence ID" value="NZ_FNQM01000003.1"/>
</dbReference>
<keyword evidence="6 13" id="KW-0067">ATP-binding</keyword>
<evidence type="ECO:0000256" key="8">
    <source>
        <dbReference type="ARBA" id="ARBA00023136"/>
    </source>
</evidence>
<dbReference type="Pfam" id="PF00664">
    <property type="entry name" value="ABC_membrane"/>
    <property type="match status" value="1"/>
</dbReference>
<comment type="subcellular location">
    <subcellularLocation>
        <location evidence="1">Cell membrane</location>
        <topology evidence="1">Multi-pass membrane protein</topology>
    </subcellularLocation>
</comment>
<protein>
    <submittedName>
        <fullName evidence="13">ATP-binding cassette, subfamily C</fullName>
    </submittedName>
</protein>
<dbReference type="GO" id="GO:0030256">
    <property type="term" value="C:type I protein secretion system complex"/>
    <property type="evidence" value="ECO:0007669"/>
    <property type="project" value="InterPro"/>
</dbReference>
<evidence type="ECO:0000256" key="4">
    <source>
        <dbReference type="ARBA" id="ARBA00022692"/>
    </source>
</evidence>
<gene>
    <name evidence="13" type="ORF">SAMN05444370_10338</name>
</gene>
<dbReference type="InterPro" id="IPR011527">
    <property type="entry name" value="ABC1_TM_dom"/>
</dbReference>
<keyword evidence="8 10" id="KW-0472">Membrane</keyword>
<dbReference type="PANTHER" id="PTHR43394">
    <property type="entry name" value="ATP-DEPENDENT PERMEASE MDL1, MITOCHONDRIAL"/>
    <property type="match status" value="1"/>
</dbReference>
<keyword evidence="2" id="KW-0813">Transport</keyword>
<evidence type="ECO:0000256" key="5">
    <source>
        <dbReference type="ARBA" id="ARBA00022741"/>
    </source>
</evidence>
<dbReference type="EMBL" id="FNQM01000003">
    <property type="protein sequence ID" value="SEA09259.1"/>
    <property type="molecule type" value="Genomic_DNA"/>
</dbReference>
<dbReference type="AlphaFoldDB" id="A0A1H3YCH8"/>
<evidence type="ECO:0000256" key="1">
    <source>
        <dbReference type="ARBA" id="ARBA00004651"/>
    </source>
</evidence>
<dbReference type="InterPro" id="IPR010128">
    <property type="entry name" value="ATPase_T1SS_PrtD-like"/>
</dbReference>
<dbReference type="GO" id="GO:0015421">
    <property type="term" value="F:ABC-type oligopeptide transporter activity"/>
    <property type="evidence" value="ECO:0007669"/>
    <property type="project" value="TreeGrafter"/>
</dbReference>
<evidence type="ECO:0000256" key="9">
    <source>
        <dbReference type="SAM" id="MobiDB-lite"/>
    </source>
</evidence>
<dbReference type="PROSITE" id="PS00211">
    <property type="entry name" value="ABC_TRANSPORTER_1"/>
    <property type="match status" value="1"/>
</dbReference>
<dbReference type="GO" id="GO:0030253">
    <property type="term" value="P:protein secretion by the type I secretion system"/>
    <property type="evidence" value="ECO:0007669"/>
    <property type="project" value="InterPro"/>
</dbReference>
<dbReference type="FunFam" id="3.40.50.300:FF:001444">
    <property type="entry name" value="ABC transporter ATP-binding protein"/>
    <property type="match status" value="1"/>
</dbReference>
<dbReference type="InterPro" id="IPR017871">
    <property type="entry name" value="ABC_transporter-like_CS"/>
</dbReference>
<dbReference type="InterPro" id="IPR027417">
    <property type="entry name" value="P-loop_NTPase"/>
</dbReference>
<keyword evidence="4 10" id="KW-0812">Transmembrane</keyword>
<feature type="compositionally biased region" description="Gly residues" evidence="9">
    <location>
        <begin position="590"/>
        <end position="601"/>
    </location>
</feature>
<feature type="domain" description="ABC transmembrane type-1" evidence="12">
    <location>
        <begin position="24"/>
        <end position="302"/>
    </location>
</feature>
<evidence type="ECO:0000313" key="13">
    <source>
        <dbReference type="EMBL" id="SEA09259.1"/>
    </source>
</evidence>
<dbReference type="InterPro" id="IPR036640">
    <property type="entry name" value="ABC1_TM_sf"/>
</dbReference>
<dbReference type="SUPFAM" id="SSF90123">
    <property type="entry name" value="ABC transporter transmembrane region"/>
    <property type="match status" value="1"/>
</dbReference>
<keyword evidence="5" id="KW-0547">Nucleotide-binding</keyword>
<organism evidence="13 14">
    <name type="scientific">Rubrimonas cliftonensis</name>
    <dbReference type="NCBI Taxonomy" id="89524"/>
    <lineage>
        <taxon>Bacteria</taxon>
        <taxon>Pseudomonadati</taxon>
        <taxon>Pseudomonadota</taxon>
        <taxon>Alphaproteobacteria</taxon>
        <taxon>Rhodobacterales</taxon>
        <taxon>Paracoccaceae</taxon>
        <taxon>Rubrimonas</taxon>
    </lineage>
</organism>
<dbReference type="InterPro" id="IPR003439">
    <property type="entry name" value="ABC_transporter-like_ATP-bd"/>
</dbReference>
<dbReference type="PANTHER" id="PTHR43394:SF1">
    <property type="entry name" value="ATP-BINDING CASSETTE SUB-FAMILY B MEMBER 10, MITOCHONDRIAL"/>
    <property type="match status" value="1"/>
</dbReference>
<evidence type="ECO:0000256" key="2">
    <source>
        <dbReference type="ARBA" id="ARBA00022448"/>
    </source>
</evidence>
<dbReference type="Gene3D" id="1.20.1560.10">
    <property type="entry name" value="ABC transporter type 1, transmembrane domain"/>
    <property type="match status" value="1"/>
</dbReference>
<keyword evidence="14" id="KW-1185">Reference proteome</keyword>
<dbReference type="InterPro" id="IPR039421">
    <property type="entry name" value="Type_1_exporter"/>
</dbReference>
<feature type="domain" description="ABC transporter" evidence="11">
    <location>
        <begin position="333"/>
        <end position="569"/>
    </location>
</feature>
<feature type="transmembrane region" description="Helical" evidence="10">
    <location>
        <begin position="60"/>
        <end position="80"/>
    </location>
</feature>
<feature type="transmembrane region" description="Helical" evidence="10">
    <location>
        <begin position="21"/>
        <end position="48"/>
    </location>
</feature>
<evidence type="ECO:0000256" key="3">
    <source>
        <dbReference type="ARBA" id="ARBA00022475"/>
    </source>
</evidence>
<keyword evidence="7 10" id="KW-1133">Transmembrane helix</keyword>
<dbReference type="InterPro" id="IPR003593">
    <property type="entry name" value="AAA+_ATPase"/>
</dbReference>
<feature type="region of interest" description="Disordered" evidence="9">
    <location>
        <begin position="568"/>
        <end position="601"/>
    </location>
</feature>
<dbReference type="Pfam" id="PF00005">
    <property type="entry name" value="ABC_tran"/>
    <property type="match status" value="1"/>
</dbReference>
<keyword evidence="3" id="KW-1003">Cell membrane</keyword>